<dbReference type="InterPro" id="IPR000189">
    <property type="entry name" value="Transglyc_AS"/>
</dbReference>
<dbReference type="GO" id="GO:0008933">
    <property type="term" value="F:peptidoglycan lytic transglycosylase activity"/>
    <property type="evidence" value="ECO:0007669"/>
    <property type="project" value="InterPro"/>
</dbReference>
<reference evidence="4" key="1">
    <citation type="submission" date="2020-10" db="EMBL/GenBank/DDBJ databases">
        <authorList>
            <person name="Gilroy R."/>
        </authorList>
    </citation>
    <scope>NUCLEOTIDE SEQUENCE</scope>
    <source>
        <strain evidence="4">G3-4614</strain>
    </source>
</reference>
<evidence type="ECO:0000313" key="5">
    <source>
        <dbReference type="Proteomes" id="UP000823636"/>
    </source>
</evidence>
<evidence type="ECO:0000256" key="2">
    <source>
        <dbReference type="SAM" id="SignalP"/>
    </source>
</evidence>
<sequence length="315" mass="36426">MRYKKIIVLILFVAAASVQNAVSQYDTRSMVSAFSATPEIPATYEWAGETVVLDRFDIRERFDRELTGFCFNHTNTLLVIKRANRYFPILKPILDEMGVPEDFLYLAVIESYLNPRAVSPAKAAGMWQIMPSTGKSLGLEVSDYVDERYHIIKATRAACKYLKSAYKRYGSWITAAASYNAGQGRISTELDKQVQEHAFDLWLNDETSRYIFRLMAMKAVMKDPLKYGFVIRKNQLYPQIRFDEVEVTEEIPDLSVFANEHGISYSQLKEFNSWLRDRKLPVKEGNSYILLIPRVGDLYYSSNEQPVYYDKWTID</sequence>
<proteinExistence type="inferred from homology"/>
<feature type="chain" id="PRO_5038585146" evidence="2">
    <location>
        <begin position="21"/>
        <end position="315"/>
    </location>
</feature>
<evidence type="ECO:0000256" key="1">
    <source>
        <dbReference type="ARBA" id="ARBA00007734"/>
    </source>
</evidence>
<accession>A0A9D9E561</accession>
<comment type="similarity">
    <text evidence="1">Belongs to the transglycosylase Slt family.</text>
</comment>
<organism evidence="4 5">
    <name type="scientific">Candidatus Caccoplasma merdipullorum</name>
    <dbReference type="NCBI Taxonomy" id="2840718"/>
    <lineage>
        <taxon>Bacteria</taxon>
        <taxon>Pseudomonadati</taxon>
        <taxon>Bacteroidota</taxon>
        <taxon>Bacteroidia</taxon>
        <taxon>Bacteroidales</taxon>
        <taxon>Bacteroidaceae</taxon>
        <taxon>Bacteroidaceae incertae sedis</taxon>
        <taxon>Candidatus Caccoplasma</taxon>
    </lineage>
</organism>
<dbReference type="InterPro" id="IPR023346">
    <property type="entry name" value="Lysozyme-like_dom_sf"/>
</dbReference>
<dbReference type="CDD" id="cd16894">
    <property type="entry name" value="MltD-like"/>
    <property type="match status" value="1"/>
</dbReference>
<dbReference type="EMBL" id="JADIMW010000003">
    <property type="protein sequence ID" value="MBO8437294.1"/>
    <property type="molecule type" value="Genomic_DNA"/>
</dbReference>
<gene>
    <name evidence="4" type="ORF">IAC54_00130</name>
</gene>
<feature type="domain" description="Transglycosylase SLT" evidence="3">
    <location>
        <begin position="99"/>
        <end position="193"/>
    </location>
</feature>
<dbReference type="PANTHER" id="PTHR37423">
    <property type="entry name" value="SOLUBLE LYTIC MUREIN TRANSGLYCOSYLASE-RELATED"/>
    <property type="match status" value="1"/>
</dbReference>
<evidence type="ECO:0000259" key="3">
    <source>
        <dbReference type="Pfam" id="PF01464"/>
    </source>
</evidence>
<feature type="signal peptide" evidence="2">
    <location>
        <begin position="1"/>
        <end position="20"/>
    </location>
</feature>
<evidence type="ECO:0000313" key="4">
    <source>
        <dbReference type="EMBL" id="MBO8437294.1"/>
    </source>
</evidence>
<dbReference type="SUPFAM" id="SSF53955">
    <property type="entry name" value="Lysozyme-like"/>
    <property type="match status" value="1"/>
</dbReference>
<dbReference type="GO" id="GO:0016020">
    <property type="term" value="C:membrane"/>
    <property type="evidence" value="ECO:0007669"/>
    <property type="project" value="InterPro"/>
</dbReference>
<dbReference type="Proteomes" id="UP000823636">
    <property type="component" value="Unassembled WGS sequence"/>
</dbReference>
<dbReference type="InterPro" id="IPR008258">
    <property type="entry name" value="Transglycosylase_SLT_dom_1"/>
</dbReference>
<dbReference type="AlphaFoldDB" id="A0A9D9E561"/>
<protein>
    <submittedName>
        <fullName evidence="4">Lytic transglycosylase domain-containing protein</fullName>
    </submittedName>
</protein>
<dbReference type="PROSITE" id="PS00922">
    <property type="entry name" value="TRANSGLYCOSYLASE"/>
    <property type="match status" value="1"/>
</dbReference>
<reference evidence="4" key="2">
    <citation type="journal article" date="2021" name="PeerJ">
        <title>Extensive microbial diversity within the chicken gut microbiome revealed by metagenomics and culture.</title>
        <authorList>
            <person name="Gilroy R."/>
            <person name="Ravi A."/>
            <person name="Getino M."/>
            <person name="Pursley I."/>
            <person name="Horton D.L."/>
            <person name="Alikhan N.F."/>
            <person name="Baker D."/>
            <person name="Gharbi K."/>
            <person name="Hall N."/>
            <person name="Watson M."/>
            <person name="Adriaenssens E.M."/>
            <person name="Foster-Nyarko E."/>
            <person name="Jarju S."/>
            <person name="Secka A."/>
            <person name="Antonio M."/>
            <person name="Oren A."/>
            <person name="Chaudhuri R.R."/>
            <person name="La Ragione R."/>
            <person name="Hildebrand F."/>
            <person name="Pallen M.J."/>
        </authorList>
    </citation>
    <scope>NUCLEOTIDE SEQUENCE</scope>
    <source>
        <strain evidence="4">G3-4614</strain>
    </source>
</reference>
<dbReference type="GO" id="GO:0000270">
    <property type="term" value="P:peptidoglycan metabolic process"/>
    <property type="evidence" value="ECO:0007669"/>
    <property type="project" value="InterPro"/>
</dbReference>
<name>A0A9D9E561_9BACT</name>
<dbReference type="PANTHER" id="PTHR37423:SF2">
    <property type="entry name" value="MEMBRANE-BOUND LYTIC MUREIN TRANSGLYCOSYLASE C"/>
    <property type="match status" value="1"/>
</dbReference>
<keyword evidence="2" id="KW-0732">Signal</keyword>
<dbReference type="Gene3D" id="1.10.530.10">
    <property type="match status" value="1"/>
</dbReference>
<comment type="caution">
    <text evidence="4">The sequence shown here is derived from an EMBL/GenBank/DDBJ whole genome shotgun (WGS) entry which is preliminary data.</text>
</comment>
<dbReference type="Pfam" id="PF01464">
    <property type="entry name" value="SLT"/>
    <property type="match status" value="1"/>
</dbReference>